<accession>A0A3N1CXK5</accession>
<dbReference type="GO" id="GO:0008684">
    <property type="term" value="F:2-oxopent-4-enoate hydratase activity"/>
    <property type="evidence" value="ECO:0007669"/>
    <property type="project" value="TreeGrafter"/>
</dbReference>
<dbReference type="EMBL" id="RJKE01000001">
    <property type="protein sequence ID" value="ROO86030.1"/>
    <property type="molecule type" value="Genomic_DNA"/>
</dbReference>
<dbReference type="GO" id="GO:0005737">
    <property type="term" value="C:cytoplasm"/>
    <property type="evidence" value="ECO:0007669"/>
    <property type="project" value="TreeGrafter"/>
</dbReference>
<sequence>MRALPKEEHTVTSNDEAVKAAADRLHEAVETARPIIDDGTWPDLDLAQAYAAQADLVGRRLARGERQSGLKLGFTSLAKMAQMGVSEIIAGRLTDAMAVPDGGTLDVAGLIHPRVEPEICFRVARDVDLADGPEALLAAVDAVAPALEVIDSRYDGFSFDLPRVVADNTSAAAYAIGPWSALDRAGIGDLAVSMELTDAPTTRGSTQAILGDPLDALRRLAAIGAAHGFTIHEGELVLAGAATAAAPLPLGTVRVAVATLGEVAITVVDGRTP</sequence>
<protein>
    <submittedName>
        <fullName evidence="1">2-oxo-3-hexenedioate decarboxylase</fullName>
    </submittedName>
</protein>
<dbReference type="Proteomes" id="UP000272400">
    <property type="component" value="Unassembled WGS sequence"/>
</dbReference>
<organism evidence="1 2">
    <name type="scientific">Actinocorallia herbida</name>
    <dbReference type="NCBI Taxonomy" id="58109"/>
    <lineage>
        <taxon>Bacteria</taxon>
        <taxon>Bacillati</taxon>
        <taxon>Actinomycetota</taxon>
        <taxon>Actinomycetes</taxon>
        <taxon>Streptosporangiales</taxon>
        <taxon>Thermomonosporaceae</taxon>
        <taxon>Actinocorallia</taxon>
    </lineage>
</organism>
<dbReference type="InterPro" id="IPR036663">
    <property type="entry name" value="Fumarylacetoacetase_C_sf"/>
</dbReference>
<dbReference type="PANTHER" id="PTHR30143">
    <property type="entry name" value="ACID HYDRATASE"/>
    <property type="match status" value="1"/>
</dbReference>
<dbReference type="Gene3D" id="3.90.850.10">
    <property type="entry name" value="Fumarylacetoacetase-like, C-terminal domain"/>
    <property type="match status" value="1"/>
</dbReference>
<name>A0A3N1CXK5_9ACTN</name>
<dbReference type="InterPro" id="IPR050772">
    <property type="entry name" value="Hydratase-Decarb/MhpD_sf"/>
</dbReference>
<dbReference type="AlphaFoldDB" id="A0A3N1CXK5"/>
<gene>
    <name evidence="1" type="ORF">EDD29_3591</name>
</gene>
<evidence type="ECO:0000313" key="2">
    <source>
        <dbReference type="Proteomes" id="UP000272400"/>
    </source>
</evidence>
<proteinExistence type="predicted"/>
<reference evidence="1 2" key="1">
    <citation type="submission" date="2018-11" db="EMBL/GenBank/DDBJ databases">
        <title>Sequencing the genomes of 1000 actinobacteria strains.</title>
        <authorList>
            <person name="Klenk H.-P."/>
        </authorList>
    </citation>
    <scope>NUCLEOTIDE SEQUENCE [LARGE SCALE GENOMIC DNA]</scope>
    <source>
        <strain evidence="1 2">DSM 44254</strain>
    </source>
</reference>
<keyword evidence="2" id="KW-1185">Reference proteome</keyword>
<evidence type="ECO:0000313" key="1">
    <source>
        <dbReference type="EMBL" id="ROO86030.1"/>
    </source>
</evidence>
<dbReference type="PANTHER" id="PTHR30143:SF0">
    <property type="entry name" value="2-KETO-4-PENTENOATE HYDRATASE"/>
    <property type="match status" value="1"/>
</dbReference>
<comment type="caution">
    <text evidence="1">The sequence shown here is derived from an EMBL/GenBank/DDBJ whole genome shotgun (WGS) entry which is preliminary data.</text>
</comment>
<dbReference type="SUPFAM" id="SSF56529">
    <property type="entry name" value="FAH"/>
    <property type="match status" value="1"/>
</dbReference>